<dbReference type="AlphaFoldDB" id="A0A1V6SL37"/>
<accession>A0A1V6SL37</accession>
<proteinExistence type="predicted"/>
<dbReference type="PANTHER" id="PTHR43792">
    <property type="entry name" value="GNAT FAMILY, PUTATIVE (AFU_ORTHOLOGUE AFUA_3G00765)-RELATED-RELATED"/>
    <property type="match status" value="1"/>
</dbReference>
<evidence type="ECO:0000313" key="2">
    <source>
        <dbReference type="EMBL" id="OQE14755.1"/>
    </source>
</evidence>
<comment type="caution">
    <text evidence="2">The sequence shown here is derived from an EMBL/GenBank/DDBJ whole genome shotgun (WGS) entry which is preliminary data.</text>
</comment>
<gene>
    <name evidence="2" type="ORF">PENSTE_c033G01282</name>
</gene>
<keyword evidence="3" id="KW-1185">Reference proteome</keyword>
<reference evidence="3" key="1">
    <citation type="journal article" date="2017" name="Nat. Microbiol.">
        <title>Global analysis of biosynthetic gene clusters reveals vast potential of secondary metabolite production in Penicillium species.</title>
        <authorList>
            <person name="Nielsen J.C."/>
            <person name="Grijseels S."/>
            <person name="Prigent S."/>
            <person name="Ji B."/>
            <person name="Dainat J."/>
            <person name="Nielsen K.F."/>
            <person name="Frisvad J.C."/>
            <person name="Workman M."/>
            <person name="Nielsen J."/>
        </authorList>
    </citation>
    <scope>NUCLEOTIDE SEQUENCE [LARGE SCALE GENOMIC DNA]</scope>
    <source>
        <strain evidence="3">IBT 24891</strain>
    </source>
</reference>
<name>A0A1V6SL37_9EURO</name>
<feature type="domain" description="N-acetyltransferase" evidence="1">
    <location>
        <begin position="25"/>
        <end position="202"/>
    </location>
</feature>
<dbReference type="CDD" id="cd04301">
    <property type="entry name" value="NAT_SF"/>
    <property type="match status" value="1"/>
</dbReference>
<organism evidence="2 3">
    <name type="scientific">Penicillium steckii</name>
    <dbReference type="NCBI Taxonomy" id="303698"/>
    <lineage>
        <taxon>Eukaryota</taxon>
        <taxon>Fungi</taxon>
        <taxon>Dikarya</taxon>
        <taxon>Ascomycota</taxon>
        <taxon>Pezizomycotina</taxon>
        <taxon>Eurotiomycetes</taxon>
        <taxon>Eurotiomycetidae</taxon>
        <taxon>Eurotiales</taxon>
        <taxon>Aspergillaceae</taxon>
        <taxon>Penicillium</taxon>
    </lineage>
</organism>
<dbReference type="InterPro" id="IPR051531">
    <property type="entry name" value="N-acetyltransferase"/>
</dbReference>
<dbReference type="PROSITE" id="PS51186">
    <property type="entry name" value="GNAT"/>
    <property type="match status" value="1"/>
</dbReference>
<dbReference type="SUPFAM" id="SSF55729">
    <property type="entry name" value="Acyl-CoA N-acyltransferases (Nat)"/>
    <property type="match status" value="1"/>
</dbReference>
<dbReference type="PANTHER" id="PTHR43792:SF1">
    <property type="entry name" value="N-ACETYLTRANSFERASE DOMAIN-CONTAINING PROTEIN"/>
    <property type="match status" value="1"/>
</dbReference>
<protein>
    <recommendedName>
        <fullName evidence="1">N-acetyltransferase domain-containing protein</fullName>
    </recommendedName>
</protein>
<dbReference type="InterPro" id="IPR000182">
    <property type="entry name" value="GNAT_dom"/>
</dbReference>
<sequence>MFSLPRQAVTVIVPRSPPSAESDRLLLRPIAESDLQAIFAIRSRPEVAKFNHPKAPFQSLDDAREWLSSKTFATGPSEVIGCSFTMAIVDKSISTEKEQVIGYVGINSLDPCPQIGYSILPEHWGKGYATEALKMMLTMWWNIPRREMPSLFSRDEEPERVYALCEKDNHGSCQVLKKCNFEVVDELRYDMDELYCWALDMPTSSS</sequence>
<dbReference type="Gene3D" id="3.40.630.30">
    <property type="match status" value="1"/>
</dbReference>
<dbReference type="InterPro" id="IPR016181">
    <property type="entry name" value="Acyl_CoA_acyltransferase"/>
</dbReference>
<evidence type="ECO:0000259" key="1">
    <source>
        <dbReference type="PROSITE" id="PS51186"/>
    </source>
</evidence>
<dbReference type="OrthoDB" id="4072826at2759"/>
<dbReference type="EMBL" id="MLKD01000033">
    <property type="protein sequence ID" value="OQE14755.1"/>
    <property type="molecule type" value="Genomic_DNA"/>
</dbReference>
<dbReference type="Pfam" id="PF13302">
    <property type="entry name" value="Acetyltransf_3"/>
    <property type="match status" value="1"/>
</dbReference>
<dbReference type="Proteomes" id="UP000191285">
    <property type="component" value="Unassembled WGS sequence"/>
</dbReference>
<evidence type="ECO:0000313" key="3">
    <source>
        <dbReference type="Proteomes" id="UP000191285"/>
    </source>
</evidence>
<dbReference type="GO" id="GO:0016747">
    <property type="term" value="F:acyltransferase activity, transferring groups other than amino-acyl groups"/>
    <property type="evidence" value="ECO:0007669"/>
    <property type="project" value="InterPro"/>
</dbReference>